<proteinExistence type="predicted"/>
<evidence type="ECO:0000313" key="1">
    <source>
        <dbReference type="EnsemblPlants" id="AVESA.00010b.r2.2DG0338110.1.CDS.1"/>
    </source>
</evidence>
<accession>A0ACD5UYR0</accession>
<dbReference type="Proteomes" id="UP001732700">
    <property type="component" value="Chromosome 2D"/>
</dbReference>
<name>A0ACD5UYR0_AVESA</name>
<sequence length="442" mass="49144">MQPVSIKKKTADQDLDPDQSAMPTFAAGRPSWLLTAAEGYVGDDVNERTAIGLTRTRLTIKATFFPNSPPQPSNLCVRCPDAKDIMNPCVLCMAGDFILFRVNIVTGSLRIPRDSYPWREYFVYRAEPNRATLELLPDQTTFFDDCEVGILPRGNGDFTIAALAPCPPCLEKFKLLLFHSKASSWTSMKLSHVGPPKEIPMIVQDRYADLSRHMTTNVIIIGGEYGTMGWVDLWRGILLCDVLSEKPNLRSIPVPLPMRHLLGNNGLGIDFGRGVDSRGIAFVNGCLKFVELELSVTELMHIMDEETGFPTMMVHGWNITTYSNSKMSSSYNDWHKDGMVLSSEVTINNPMVSHSGGLLLLPSQEHCEMATTRKALDKLVVSDPSPSLSDNGVVYLVARVKMWHPMSWLIALDMNNKTLQSVVPFVSPEDPDAAVKYCTSRQ</sequence>
<organism evidence="1 2">
    <name type="scientific">Avena sativa</name>
    <name type="common">Oat</name>
    <dbReference type="NCBI Taxonomy" id="4498"/>
    <lineage>
        <taxon>Eukaryota</taxon>
        <taxon>Viridiplantae</taxon>
        <taxon>Streptophyta</taxon>
        <taxon>Embryophyta</taxon>
        <taxon>Tracheophyta</taxon>
        <taxon>Spermatophyta</taxon>
        <taxon>Magnoliopsida</taxon>
        <taxon>Liliopsida</taxon>
        <taxon>Poales</taxon>
        <taxon>Poaceae</taxon>
        <taxon>BOP clade</taxon>
        <taxon>Pooideae</taxon>
        <taxon>Poodae</taxon>
        <taxon>Poeae</taxon>
        <taxon>Poeae Chloroplast Group 1 (Aveneae type)</taxon>
        <taxon>Aveninae</taxon>
        <taxon>Avena</taxon>
    </lineage>
</organism>
<reference evidence="1" key="1">
    <citation type="submission" date="2021-05" db="EMBL/GenBank/DDBJ databases">
        <authorList>
            <person name="Scholz U."/>
            <person name="Mascher M."/>
            <person name="Fiebig A."/>
        </authorList>
    </citation>
    <scope>NUCLEOTIDE SEQUENCE [LARGE SCALE GENOMIC DNA]</scope>
</reference>
<protein>
    <submittedName>
        <fullName evidence="1">Uncharacterized protein</fullName>
    </submittedName>
</protein>
<evidence type="ECO:0000313" key="2">
    <source>
        <dbReference type="Proteomes" id="UP001732700"/>
    </source>
</evidence>
<keyword evidence="2" id="KW-1185">Reference proteome</keyword>
<reference evidence="1" key="2">
    <citation type="submission" date="2025-09" db="UniProtKB">
        <authorList>
            <consortium name="EnsemblPlants"/>
        </authorList>
    </citation>
    <scope>IDENTIFICATION</scope>
</reference>
<dbReference type="EnsemblPlants" id="AVESA.00010b.r2.2DG0338110.1">
    <property type="protein sequence ID" value="AVESA.00010b.r2.2DG0338110.1.CDS.1"/>
    <property type="gene ID" value="AVESA.00010b.r2.2DG0338110"/>
</dbReference>